<feature type="transmembrane region" description="Helical" evidence="1">
    <location>
        <begin position="12"/>
        <end position="29"/>
    </location>
</feature>
<feature type="transmembrane region" description="Helical" evidence="1">
    <location>
        <begin position="71"/>
        <end position="88"/>
    </location>
</feature>
<sequence length="305" mass="32486">MDPLILAGRHAKWVMAGGLVVAALLPGLAKWLSHGLVPLIMMLMFLGALRLSPEETARILHRPGRSVRQALTLQLAMPLLAALVLTLTGQIVHLWALAMVLVLSAPSIVSSPNVAALLGLDSATAMRLMIWGTALVPLSSLPALVLLFGTSGIGPIVWAALRLALIIAVAGGLGLLVRRAVMPSPGARTLQQLDGLSALALGVFVIGLMPALRDDLADRPGVILGWITFAFVLNYLSQIGTWFWLKRRGVRAEAGAIALIAGNRNLALFFAALSPQQAAPLLPFLAAYQFPMFLTPLCLGWLYRK</sequence>
<gene>
    <name evidence="2" type="ORF">MAA8898_04752</name>
</gene>
<organism evidence="2 3">
    <name type="scientific">Maliponia aquimaris</name>
    <dbReference type="NCBI Taxonomy" id="1673631"/>
    <lineage>
        <taxon>Bacteria</taxon>
        <taxon>Pseudomonadati</taxon>
        <taxon>Pseudomonadota</taxon>
        <taxon>Alphaproteobacteria</taxon>
        <taxon>Rhodobacterales</taxon>
        <taxon>Paracoccaceae</taxon>
        <taxon>Maliponia</taxon>
    </lineage>
</organism>
<dbReference type="RefSeq" id="WP_094023475.1">
    <property type="nucleotide sequence ID" value="NZ_FXYF01000022.1"/>
</dbReference>
<dbReference type="Proteomes" id="UP000207598">
    <property type="component" value="Unassembled WGS sequence"/>
</dbReference>
<feature type="transmembrane region" description="Helical" evidence="1">
    <location>
        <begin position="193"/>
        <end position="211"/>
    </location>
</feature>
<feature type="transmembrane region" description="Helical" evidence="1">
    <location>
        <begin position="257"/>
        <end position="275"/>
    </location>
</feature>
<keyword evidence="1" id="KW-0472">Membrane</keyword>
<keyword evidence="1" id="KW-1133">Transmembrane helix</keyword>
<accession>A0A238L5V1</accession>
<keyword evidence="1" id="KW-0812">Transmembrane</keyword>
<keyword evidence="3" id="KW-1185">Reference proteome</keyword>
<protein>
    <recommendedName>
        <fullName evidence="4">Sodium Bile acid symporter family protein</fullName>
    </recommendedName>
</protein>
<dbReference type="OrthoDB" id="8477735at2"/>
<dbReference type="AlphaFoldDB" id="A0A238L5V1"/>
<evidence type="ECO:0000313" key="3">
    <source>
        <dbReference type="Proteomes" id="UP000207598"/>
    </source>
</evidence>
<evidence type="ECO:0008006" key="4">
    <source>
        <dbReference type="Google" id="ProtNLM"/>
    </source>
</evidence>
<proteinExistence type="predicted"/>
<reference evidence="2 3" key="1">
    <citation type="submission" date="2017-05" db="EMBL/GenBank/DDBJ databases">
        <authorList>
            <person name="Song R."/>
            <person name="Chenine A.L."/>
            <person name="Ruprecht R.M."/>
        </authorList>
    </citation>
    <scope>NUCLEOTIDE SEQUENCE [LARGE SCALE GENOMIC DNA]</scope>
    <source>
        <strain evidence="2 3">CECT 8898</strain>
    </source>
</reference>
<feature type="transmembrane region" description="Helical" evidence="1">
    <location>
        <begin position="223"/>
        <end position="245"/>
    </location>
</feature>
<feature type="transmembrane region" description="Helical" evidence="1">
    <location>
        <begin position="156"/>
        <end position="181"/>
    </location>
</feature>
<dbReference type="Gene3D" id="1.20.1530.20">
    <property type="match status" value="1"/>
</dbReference>
<evidence type="ECO:0000256" key="1">
    <source>
        <dbReference type="SAM" id="Phobius"/>
    </source>
</evidence>
<feature type="transmembrane region" description="Helical" evidence="1">
    <location>
        <begin position="281"/>
        <end position="303"/>
    </location>
</feature>
<evidence type="ECO:0000313" key="2">
    <source>
        <dbReference type="EMBL" id="SMX50379.1"/>
    </source>
</evidence>
<feature type="transmembrane region" description="Helical" evidence="1">
    <location>
        <begin position="128"/>
        <end position="150"/>
    </location>
</feature>
<dbReference type="EMBL" id="FXYF01000022">
    <property type="protein sequence ID" value="SMX50379.1"/>
    <property type="molecule type" value="Genomic_DNA"/>
</dbReference>
<name>A0A238L5V1_9RHOB</name>
<dbReference type="InterPro" id="IPR038770">
    <property type="entry name" value="Na+/solute_symporter_sf"/>
</dbReference>
<feature type="transmembrane region" description="Helical" evidence="1">
    <location>
        <begin position="94"/>
        <end position="116"/>
    </location>
</feature>